<dbReference type="RefSeq" id="XP_030841921.1">
    <property type="nucleotide sequence ID" value="XM_030986061.1"/>
</dbReference>
<evidence type="ECO:0000256" key="1">
    <source>
        <dbReference type="ARBA" id="ARBA00004141"/>
    </source>
</evidence>
<feature type="transmembrane region" description="Helical" evidence="8">
    <location>
        <begin position="618"/>
        <end position="641"/>
    </location>
</feature>
<evidence type="ECO:0000256" key="4">
    <source>
        <dbReference type="ARBA" id="ARBA00022989"/>
    </source>
</evidence>
<sequence>MAGDKNIGLAVVVVIAALFAPVLALGTCSESSQCTPEGSCMETTCNCDNATLTLNMNAPCSECNITSLLAEPCCCDFTPFCIVKQNAEPQLLLRSQALDDINGYQQTKAEVFLLKGDRYVRVSSVILASEDCETAGGIQAIQITQADEVCDEDITSVTWPSYSDWELDTSHRTIYPEAFATTDDSCYGDTTWSCTDGLCAYTSADDLIVPYNRSGHYDWCGDTKWAGCEISSSSNLTETYGAEYGKYGSTEPGLDGGWAPDLFDTQPYIQVRFSEVRTIIGVVTQGMAANFNRRIDAFQIAYMSGDQEFFIMMDGERKTFNSSVRFSSETVSLFGPIVTTVIKLVVTEPESLYLIGGRFSAIEAATPVEKNDALWSALLSDSPSWTYAADELLSSAASADGWDLSEENGFQPLDIPALIEKRVLDFAEDLQPGENINITRDTFVLAIERSTTEDLCNNDWSLTVGGNVYSLPKQFFCDQQASNPGSSNRSVTIGVTTYKTLGGIYNQVEDGSSTGSSQNDDAVVVSDVLSVVVYSNSTQESVPFRFTLSYTKADIDNYRSPKCKFWDVEAKRWDSYGCHEEPSTLITASVCVCNHTTSFSILMSLSTDPPEDDLVADILTYVGLGLSVASLLISLIIFFVLRNSMTADRVVVHVNLMVAILIADIIFIAGIDKTSNPPLCKAVAFLLHFFYEAVICWMLVEGVHLYRQIIRVFESERPRTWIYYLVGWGVPAIIVGIAGGLKHNSYGNEFVCWLSTHDGTIWAFVGPAIPILTVNLVVLILVVKTVISASKKQADVGQINLIKAGVRSTLLLLPLLGVPWLLGPFVHFNQALTYVFDFLNTLQANC</sequence>
<dbReference type="InterPro" id="IPR008979">
    <property type="entry name" value="Galactose-bd-like_sf"/>
</dbReference>
<dbReference type="InterPro" id="IPR017981">
    <property type="entry name" value="GPCR_2-like_7TM"/>
</dbReference>
<feature type="domain" description="GAIN-B" evidence="10">
    <location>
        <begin position="441"/>
        <end position="609"/>
    </location>
</feature>
<dbReference type="EnsemblMetazoa" id="XM_030986061">
    <property type="protein sequence ID" value="XP_030841921"/>
    <property type="gene ID" value="LOC100893564"/>
</dbReference>
<dbReference type="InterPro" id="IPR046338">
    <property type="entry name" value="GAIN_dom_sf"/>
</dbReference>
<proteinExistence type="inferred from homology"/>
<organism evidence="12 13">
    <name type="scientific">Strongylocentrotus purpuratus</name>
    <name type="common">Purple sea urchin</name>
    <dbReference type="NCBI Taxonomy" id="7668"/>
    <lineage>
        <taxon>Eukaryota</taxon>
        <taxon>Metazoa</taxon>
        <taxon>Echinodermata</taxon>
        <taxon>Eleutherozoa</taxon>
        <taxon>Echinozoa</taxon>
        <taxon>Echinoidea</taxon>
        <taxon>Euechinoidea</taxon>
        <taxon>Echinacea</taxon>
        <taxon>Camarodonta</taxon>
        <taxon>Echinidea</taxon>
        <taxon>Strongylocentrotidae</taxon>
        <taxon>Strongylocentrotus</taxon>
    </lineage>
</organism>
<dbReference type="AlphaFoldDB" id="A0A7M7SZ28"/>
<dbReference type="Gene3D" id="1.20.1070.10">
    <property type="entry name" value="Rhodopsin 7-helix transmembrane proteins"/>
    <property type="match status" value="1"/>
</dbReference>
<dbReference type="InterPro" id="IPR000203">
    <property type="entry name" value="GPS"/>
</dbReference>
<keyword evidence="6" id="KW-1015">Disulfide bond</keyword>
<keyword evidence="9" id="KW-0732">Signal</keyword>
<evidence type="ECO:0000259" key="11">
    <source>
        <dbReference type="PROSITE" id="PS50261"/>
    </source>
</evidence>
<evidence type="ECO:0000256" key="7">
    <source>
        <dbReference type="ARBA" id="ARBA00023180"/>
    </source>
</evidence>
<keyword evidence="7" id="KW-0325">Glycoprotein</keyword>
<dbReference type="GeneID" id="100893564"/>
<dbReference type="InterPro" id="IPR000421">
    <property type="entry name" value="FA58C"/>
</dbReference>
<evidence type="ECO:0000256" key="5">
    <source>
        <dbReference type="ARBA" id="ARBA00023136"/>
    </source>
</evidence>
<keyword evidence="5 8" id="KW-0472">Membrane</keyword>
<dbReference type="OrthoDB" id="10040049at2759"/>
<dbReference type="GO" id="GO:0005886">
    <property type="term" value="C:plasma membrane"/>
    <property type="evidence" value="ECO:0000318"/>
    <property type="project" value="GO_Central"/>
</dbReference>
<evidence type="ECO:0000256" key="8">
    <source>
        <dbReference type="SAM" id="Phobius"/>
    </source>
</evidence>
<dbReference type="SUPFAM" id="SSF49785">
    <property type="entry name" value="Galactose-binding domain-like"/>
    <property type="match status" value="1"/>
</dbReference>
<feature type="chain" id="PRO_5029594379" evidence="9">
    <location>
        <begin position="25"/>
        <end position="846"/>
    </location>
</feature>
<keyword evidence="4 8" id="KW-1133">Transmembrane helix</keyword>
<feature type="transmembrane region" description="Helical" evidence="8">
    <location>
        <begin position="761"/>
        <end position="783"/>
    </location>
</feature>
<feature type="signal peptide" evidence="9">
    <location>
        <begin position="1"/>
        <end position="24"/>
    </location>
</feature>
<dbReference type="Gene3D" id="2.60.120.260">
    <property type="entry name" value="Galactose-binding domain-like"/>
    <property type="match status" value="1"/>
</dbReference>
<feature type="domain" description="G-protein coupled receptors family 2 profile 2" evidence="11">
    <location>
        <begin position="616"/>
        <end position="846"/>
    </location>
</feature>
<dbReference type="InParanoid" id="A0A7M7SZ28"/>
<dbReference type="InterPro" id="IPR057244">
    <property type="entry name" value="GAIN_B"/>
</dbReference>
<comment type="similarity">
    <text evidence="2">Belongs to the G-protein coupled receptor 2 family. Adhesion G-protein coupled receptor (ADGR) subfamily.</text>
</comment>
<evidence type="ECO:0000313" key="13">
    <source>
        <dbReference type="Proteomes" id="UP000007110"/>
    </source>
</evidence>
<dbReference type="Gene3D" id="2.60.220.50">
    <property type="match status" value="1"/>
</dbReference>
<dbReference type="PANTHER" id="PTHR12011">
    <property type="entry name" value="ADHESION G-PROTEIN COUPLED RECEPTOR"/>
    <property type="match status" value="1"/>
</dbReference>
<dbReference type="InterPro" id="IPR000832">
    <property type="entry name" value="GPCR_2_secretin-like"/>
</dbReference>
<reference evidence="12" key="2">
    <citation type="submission" date="2021-01" db="UniProtKB">
        <authorList>
            <consortium name="EnsemblMetazoa"/>
        </authorList>
    </citation>
    <scope>IDENTIFICATION</scope>
</reference>
<dbReference type="KEGG" id="spu:100893564"/>
<dbReference type="GO" id="GO:0007166">
    <property type="term" value="P:cell surface receptor signaling pathway"/>
    <property type="evidence" value="ECO:0007669"/>
    <property type="project" value="InterPro"/>
</dbReference>
<dbReference type="FunFam" id="1.20.1070.10:FF:000058">
    <property type="entry name" value="Adhesion G protein-coupled receptor F5"/>
    <property type="match status" value="1"/>
</dbReference>
<evidence type="ECO:0000256" key="2">
    <source>
        <dbReference type="ARBA" id="ARBA00007343"/>
    </source>
</evidence>
<feature type="transmembrane region" description="Helical" evidence="8">
    <location>
        <begin position="721"/>
        <end position="741"/>
    </location>
</feature>
<comment type="subcellular location">
    <subcellularLocation>
        <location evidence="1">Membrane</location>
        <topology evidence="1">Multi-pass membrane protein</topology>
    </subcellularLocation>
</comment>
<keyword evidence="3 8" id="KW-0812">Transmembrane</keyword>
<evidence type="ECO:0000259" key="10">
    <source>
        <dbReference type="PROSITE" id="PS50221"/>
    </source>
</evidence>
<feature type="transmembrane region" description="Helical" evidence="8">
    <location>
        <begin position="683"/>
        <end position="700"/>
    </location>
</feature>
<feature type="transmembrane region" description="Helical" evidence="8">
    <location>
        <begin position="804"/>
        <end position="822"/>
    </location>
</feature>
<dbReference type="Pfam" id="PF00002">
    <property type="entry name" value="7tm_2"/>
    <property type="match status" value="1"/>
</dbReference>
<dbReference type="GO" id="GO:0004930">
    <property type="term" value="F:G protein-coupled receptor activity"/>
    <property type="evidence" value="ECO:0000318"/>
    <property type="project" value="GO_Central"/>
</dbReference>
<feature type="transmembrane region" description="Helical" evidence="8">
    <location>
        <begin position="650"/>
        <end position="671"/>
    </location>
</feature>
<dbReference type="PRINTS" id="PR00249">
    <property type="entry name" value="GPCRSECRETIN"/>
</dbReference>
<dbReference type="PROSITE" id="PS50261">
    <property type="entry name" value="G_PROTEIN_RECEP_F2_4"/>
    <property type="match status" value="1"/>
</dbReference>
<dbReference type="SUPFAM" id="SSF81321">
    <property type="entry name" value="Family A G protein-coupled receptor-like"/>
    <property type="match status" value="1"/>
</dbReference>
<reference evidence="13" key="1">
    <citation type="submission" date="2015-02" db="EMBL/GenBank/DDBJ databases">
        <title>Genome sequencing for Strongylocentrotus purpuratus.</title>
        <authorList>
            <person name="Murali S."/>
            <person name="Liu Y."/>
            <person name="Vee V."/>
            <person name="English A."/>
            <person name="Wang M."/>
            <person name="Skinner E."/>
            <person name="Han Y."/>
            <person name="Muzny D.M."/>
            <person name="Worley K.C."/>
            <person name="Gibbs R.A."/>
        </authorList>
    </citation>
    <scope>NUCLEOTIDE SEQUENCE</scope>
</reference>
<evidence type="ECO:0000256" key="3">
    <source>
        <dbReference type="ARBA" id="ARBA00022692"/>
    </source>
</evidence>
<evidence type="ECO:0000256" key="6">
    <source>
        <dbReference type="ARBA" id="ARBA00023157"/>
    </source>
</evidence>
<dbReference type="Proteomes" id="UP000007110">
    <property type="component" value="Unassembled WGS sequence"/>
</dbReference>
<dbReference type="PANTHER" id="PTHR12011:SF471">
    <property type="entry name" value="G-PROTEIN COUPLED RECEPTORS FAMILY 2 PROFILE 2 DOMAIN-CONTAINING PROTEIN"/>
    <property type="match status" value="1"/>
</dbReference>
<dbReference type="OMA" id="YEAVICW"/>
<dbReference type="PROSITE" id="PS50221">
    <property type="entry name" value="GAIN_B"/>
    <property type="match status" value="1"/>
</dbReference>
<accession>A0A7M7SZ28</accession>
<evidence type="ECO:0000313" key="12">
    <source>
        <dbReference type="EnsemblMetazoa" id="XP_030841921"/>
    </source>
</evidence>
<dbReference type="Pfam" id="PF01825">
    <property type="entry name" value="GPS"/>
    <property type="match status" value="1"/>
</dbReference>
<evidence type="ECO:0000256" key="9">
    <source>
        <dbReference type="SAM" id="SignalP"/>
    </source>
</evidence>
<dbReference type="Pfam" id="PF00754">
    <property type="entry name" value="F5_F8_type_C"/>
    <property type="match status" value="1"/>
</dbReference>
<keyword evidence="13" id="KW-1185">Reference proteome</keyword>
<dbReference type="SMART" id="SM00303">
    <property type="entry name" value="GPS"/>
    <property type="match status" value="1"/>
</dbReference>
<protein>
    <submittedName>
        <fullName evidence="12">Uncharacterized protein</fullName>
    </submittedName>
</protein>
<dbReference type="GO" id="GO:0007186">
    <property type="term" value="P:G protein-coupled receptor signaling pathway"/>
    <property type="evidence" value="ECO:0000318"/>
    <property type="project" value="GO_Central"/>
</dbReference>
<name>A0A7M7SZ28_STRPU</name>